<evidence type="ECO:0000259" key="4">
    <source>
        <dbReference type="PROSITE" id="PS50932"/>
    </source>
</evidence>
<dbReference type="InterPro" id="IPR000843">
    <property type="entry name" value="HTH_LacI"/>
</dbReference>
<evidence type="ECO:0000313" key="6">
    <source>
        <dbReference type="Proteomes" id="UP001223886"/>
    </source>
</evidence>
<reference evidence="5 6" key="1">
    <citation type="submission" date="2023-07" db="EMBL/GenBank/DDBJ databases">
        <title>Genomic Encyclopedia of Type Strains, Phase IV (KMG-IV): sequencing the most valuable type-strain genomes for metagenomic binning, comparative biology and taxonomic classification.</title>
        <authorList>
            <person name="Goeker M."/>
        </authorList>
    </citation>
    <scope>NUCLEOTIDE SEQUENCE [LARGE SCALE GENOMIC DNA]</scope>
    <source>
        <strain evidence="5 6">DSM 25963</strain>
    </source>
</reference>
<dbReference type="CDD" id="cd01392">
    <property type="entry name" value="HTH_LacI"/>
    <property type="match status" value="1"/>
</dbReference>
<dbReference type="RefSeq" id="WP_307681379.1">
    <property type="nucleotide sequence ID" value="NZ_JAURUP010000023.1"/>
</dbReference>
<dbReference type="InterPro" id="IPR028082">
    <property type="entry name" value="Peripla_BP_I"/>
</dbReference>
<keyword evidence="6" id="KW-1185">Reference proteome</keyword>
<feature type="domain" description="HTH lacI-type" evidence="4">
    <location>
        <begin position="2"/>
        <end position="56"/>
    </location>
</feature>
<dbReference type="Pfam" id="PF00532">
    <property type="entry name" value="Peripla_BP_1"/>
    <property type="match status" value="1"/>
</dbReference>
<accession>A0ABT9M5R2</accession>
<dbReference type="EMBL" id="JAURUP010000023">
    <property type="protein sequence ID" value="MDP9751468.1"/>
    <property type="molecule type" value="Genomic_DNA"/>
</dbReference>
<dbReference type="Gene3D" id="1.10.260.40">
    <property type="entry name" value="lambda repressor-like DNA-binding domains"/>
    <property type="match status" value="1"/>
</dbReference>
<dbReference type="PROSITE" id="PS00356">
    <property type="entry name" value="HTH_LACI_1"/>
    <property type="match status" value="1"/>
</dbReference>
<dbReference type="PRINTS" id="PR00036">
    <property type="entry name" value="HTHLACI"/>
</dbReference>
<dbReference type="PROSITE" id="PS50932">
    <property type="entry name" value="HTH_LACI_2"/>
    <property type="match status" value="1"/>
</dbReference>
<dbReference type="SMART" id="SM00354">
    <property type="entry name" value="HTH_LACI"/>
    <property type="match status" value="1"/>
</dbReference>
<dbReference type="SUPFAM" id="SSF53822">
    <property type="entry name" value="Periplasmic binding protein-like I"/>
    <property type="match status" value="1"/>
</dbReference>
<dbReference type="PANTHER" id="PTHR30146">
    <property type="entry name" value="LACI-RELATED TRANSCRIPTIONAL REPRESSOR"/>
    <property type="match status" value="1"/>
</dbReference>
<evidence type="ECO:0000256" key="2">
    <source>
        <dbReference type="ARBA" id="ARBA00023125"/>
    </source>
</evidence>
<dbReference type="InterPro" id="IPR001761">
    <property type="entry name" value="Peripla_BP/Lac1_sug-bd_dom"/>
</dbReference>
<gene>
    <name evidence="5" type="ORF">J2S24_001979</name>
</gene>
<comment type="caution">
    <text evidence="5">The sequence shown here is derived from an EMBL/GenBank/DDBJ whole genome shotgun (WGS) entry which is preliminary data.</text>
</comment>
<name>A0ABT9M5R2_9THEO</name>
<dbReference type="PANTHER" id="PTHR30146:SF109">
    <property type="entry name" value="HTH-TYPE TRANSCRIPTIONAL REGULATOR GALS"/>
    <property type="match status" value="1"/>
</dbReference>
<dbReference type="InterPro" id="IPR010982">
    <property type="entry name" value="Lambda_DNA-bd_dom_sf"/>
</dbReference>
<dbReference type="Gene3D" id="3.40.50.2300">
    <property type="match status" value="2"/>
</dbReference>
<sequence length="338" mass="37951">MATIRDVAKLAGVSTATVSRVLNEQGGVNSETKQKVLDAIKKLNYKPNTIAKNFRQNKTDTIIVVIPDITNTFFSKILLGMQDVANANGYNVLLCNTNNDVEKELEYIRFTERRGADGIIFLTARVNYTNILELTKTCPVVVACEYIDNLDIPTVSINNFKAAYEATEYLIKLGHKKIAYINGPKGIVLSRDRLRGYKAALERYGIEIDEKLIFEGDFYYESGYKHAKQILENGASAVFTASDDMAAGFIRYCIDNNIKVPKEVSVVGFDNIKLASIIKPELTTIAQPMYEIGSTAMDMLIKLIKGEEVEKRNIVLEHQLIVRESCMPYEKSYVKTLK</sequence>
<protein>
    <submittedName>
        <fullName evidence="5">LacI family repressor for deo operon, udp, cdd, tsx, nupC, and nupG</fullName>
    </submittedName>
</protein>
<proteinExistence type="predicted"/>
<keyword evidence="1" id="KW-0805">Transcription regulation</keyword>
<evidence type="ECO:0000256" key="1">
    <source>
        <dbReference type="ARBA" id="ARBA00023015"/>
    </source>
</evidence>
<evidence type="ECO:0000256" key="3">
    <source>
        <dbReference type="ARBA" id="ARBA00023163"/>
    </source>
</evidence>
<dbReference type="Pfam" id="PF00356">
    <property type="entry name" value="LacI"/>
    <property type="match status" value="1"/>
</dbReference>
<keyword evidence="3" id="KW-0804">Transcription</keyword>
<dbReference type="SUPFAM" id="SSF47413">
    <property type="entry name" value="lambda repressor-like DNA-binding domains"/>
    <property type="match status" value="1"/>
</dbReference>
<dbReference type="Proteomes" id="UP001223886">
    <property type="component" value="Unassembled WGS sequence"/>
</dbReference>
<dbReference type="CDD" id="cd06284">
    <property type="entry name" value="PBP1_LacI-like"/>
    <property type="match status" value="1"/>
</dbReference>
<keyword evidence="2" id="KW-0238">DNA-binding</keyword>
<organism evidence="5 6">
    <name type="scientific">Thermoanaerobacter pentosaceus</name>
    <dbReference type="NCBI Taxonomy" id="694059"/>
    <lineage>
        <taxon>Bacteria</taxon>
        <taxon>Bacillati</taxon>
        <taxon>Bacillota</taxon>
        <taxon>Clostridia</taxon>
        <taxon>Thermoanaerobacterales</taxon>
        <taxon>Thermoanaerobacteraceae</taxon>
        <taxon>Thermoanaerobacter</taxon>
    </lineage>
</organism>
<evidence type="ECO:0000313" key="5">
    <source>
        <dbReference type="EMBL" id="MDP9751468.1"/>
    </source>
</evidence>